<keyword evidence="2" id="KW-0418">Kinase</keyword>
<dbReference type="InterPro" id="IPR002645">
    <property type="entry name" value="STAS_dom"/>
</dbReference>
<dbReference type="PANTHER" id="PTHR33745:SF1">
    <property type="entry name" value="RSBT ANTAGONIST PROTEIN RSBS"/>
    <property type="match status" value="1"/>
</dbReference>
<evidence type="ECO:0000313" key="3">
    <source>
        <dbReference type="Proteomes" id="UP000234748"/>
    </source>
</evidence>
<feature type="domain" description="STAS" evidence="1">
    <location>
        <begin position="45"/>
        <end position="153"/>
    </location>
</feature>
<evidence type="ECO:0000313" key="2">
    <source>
        <dbReference type="EMBL" id="PLT28119.1"/>
    </source>
</evidence>
<dbReference type="PANTHER" id="PTHR33745">
    <property type="entry name" value="RSBT ANTAGONIST PROTEIN RSBS-RELATED"/>
    <property type="match status" value="1"/>
</dbReference>
<dbReference type="AlphaFoldDB" id="A0A2N5M188"/>
<dbReference type="OrthoDB" id="2456599at2"/>
<dbReference type="PROSITE" id="PS50801">
    <property type="entry name" value="STAS"/>
    <property type="match status" value="1"/>
</dbReference>
<name>A0A2N5M188_9BACI</name>
<dbReference type="GO" id="GO:0016301">
    <property type="term" value="F:kinase activity"/>
    <property type="evidence" value="ECO:0007669"/>
    <property type="project" value="UniProtKB-KW"/>
</dbReference>
<proteinExistence type="predicted"/>
<organism evidence="2 3">
    <name type="scientific">Peribacillus deserti</name>
    <dbReference type="NCBI Taxonomy" id="673318"/>
    <lineage>
        <taxon>Bacteria</taxon>
        <taxon>Bacillati</taxon>
        <taxon>Bacillota</taxon>
        <taxon>Bacilli</taxon>
        <taxon>Bacillales</taxon>
        <taxon>Bacillaceae</taxon>
        <taxon>Peribacillus</taxon>
    </lineage>
</organism>
<protein>
    <submittedName>
        <fullName evidence="2">Histidine kinase</fullName>
    </submittedName>
</protein>
<keyword evidence="3" id="KW-1185">Reference proteome</keyword>
<sequence length="165" mass="18610">MDQKQQRDHEIDLLKDQITHLTARVQELEEMVHQMSFPIIPSIIPNTILIPITGELSPERFEVMIPKILEYTADNPVDSIIIDFTAISIREVTCLNILSQYVGDLNSALKLMGVQVLVVGFNPQFTQELVRSGLSFIKELNAFSTFRAALQSLAKQKGISLEKTK</sequence>
<accession>A0A2N5M188</accession>
<comment type="caution">
    <text evidence="2">The sequence shown here is derived from an EMBL/GenBank/DDBJ whole genome shotgun (WGS) entry which is preliminary data.</text>
</comment>
<keyword evidence="2" id="KW-0808">Transferase</keyword>
<gene>
    <name evidence="2" type="ORF">CUU66_20140</name>
</gene>
<evidence type="ECO:0000259" key="1">
    <source>
        <dbReference type="PROSITE" id="PS50801"/>
    </source>
</evidence>
<dbReference type="Gene3D" id="3.30.750.24">
    <property type="entry name" value="STAS domain"/>
    <property type="match status" value="1"/>
</dbReference>
<dbReference type="SUPFAM" id="SSF52091">
    <property type="entry name" value="SpoIIaa-like"/>
    <property type="match status" value="1"/>
</dbReference>
<reference evidence="2 3" key="1">
    <citation type="submission" date="2017-11" db="EMBL/GenBank/DDBJ databases">
        <title>Comparitive Functional Genomics of Dry Heat Resistant strains isolated from the Viking Spacecraft.</title>
        <authorList>
            <person name="Seuylemezian A."/>
            <person name="Cooper K."/>
            <person name="Vaishampayan P."/>
        </authorList>
    </citation>
    <scope>NUCLEOTIDE SEQUENCE [LARGE SCALE GENOMIC DNA]</scope>
    <source>
        <strain evidence="2 3">V1-29</strain>
    </source>
</reference>
<dbReference type="Proteomes" id="UP000234748">
    <property type="component" value="Unassembled WGS sequence"/>
</dbReference>
<dbReference type="InterPro" id="IPR036513">
    <property type="entry name" value="STAS_dom_sf"/>
</dbReference>
<dbReference type="Pfam" id="PF01740">
    <property type="entry name" value="STAS"/>
    <property type="match status" value="1"/>
</dbReference>
<dbReference type="InterPro" id="IPR051932">
    <property type="entry name" value="Bact_StressResp_Reg"/>
</dbReference>
<dbReference type="EMBL" id="PGUY01000065">
    <property type="protein sequence ID" value="PLT28119.1"/>
    <property type="molecule type" value="Genomic_DNA"/>
</dbReference>
<dbReference type="CDD" id="cd07041">
    <property type="entry name" value="STAS_RsbR_RsbS_like"/>
    <property type="match status" value="1"/>
</dbReference>
<dbReference type="RefSeq" id="WP_101645194.1">
    <property type="nucleotide sequence ID" value="NZ_PGUY01000065.1"/>
</dbReference>